<accession>D2NQU8</accession>
<dbReference type="EMBL" id="AP011540">
    <property type="protein sequence ID" value="BAI64024.1"/>
    <property type="molecule type" value="Genomic_DNA"/>
</dbReference>
<name>D2NQU8_ROTMD</name>
<sequence>MKLQRLGAATSAVLPPFLQIYLYFIRQFSPGATKQGLLHRNLRSQLLQRPRTITTRANVTQHQTSQTPQGQNQHDAPQARLINAIRQTTRTRHRITHREEIMHPTNRLRQSLIRHRAARSNQLQNQNDQSNQLARRTQDHRQTMNETGKDQSHIAEEQPHQPRMSHLKAQTELNRREHQSRLSNTHQAERHPATEHHTNRRRMRSQRTVIHHTQRLNQHQATNPQRQTHEERTHALTIVTSRRQRLMRQSHRVRHRIRNLRLISRRKARNLLSTRSQTALQRRSAILQLGSTIIQLRRTIRQLRRAVRQLRRAILQLIRAISQLLLTLNRRLLLLRQSTATILQLGSTALQRISTLLQLRSTTRQSRRTTRKARSTRSNLRITISQARRTRRQRGRASIHTSGTISHRRSALRQRRSARIQRIHASHQSLNLRRSRRRTIRNTMARLQCAQLRQGISSGSITSSQVRLQSLLIQLSNLILRLLRINSSHQLISLLLSQRTRLNQRSHLSTHLLRSRRHHGIRQITTKIATTGRRIRLMQAHAHRVQLGRQLTNTRLIHTFTQLMDTRRQIISALRNRRRTTLQARSTLSQSRRTILQLRRTIRSRRRSRSQSRRTILQTRSTIGKLRSTRIQLLGTRIQSRNAISKLRGALRQLLLTIQQLGLTISQRRSTVLQLHGTIIHRGSAVLQLSDSVRQLHRAVIHLRRTISSLTHLRMNRREASQQRIRRRITDLLSHRITHRSARLRDNIRQHIVIGIIRNDLNARRTRINSARLAVSIGLERTGTLQITGEILRNHHRKVIGAVLHAFNSLSAGLHLTPIKRASV</sequence>
<dbReference type="Proteomes" id="UP000001883">
    <property type="component" value="Chromosome"/>
</dbReference>
<evidence type="ECO:0000256" key="1">
    <source>
        <dbReference type="SAM" id="Coils"/>
    </source>
</evidence>
<protein>
    <submittedName>
        <fullName evidence="3">Uncharacterized protein</fullName>
    </submittedName>
</protein>
<evidence type="ECO:0000256" key="2">
    <source>
        <dbReference type="SAM" id="MobiDB-lite"/>
    </source>
</evidence>
<keyword evidence="4" id="KW-1185">Reference proteome</keyword>
<organism evidence="3 4">
    <name type="scientific">Rothia mucilaginosa (strain DY-18)</name>
    <name type="common">Stomatococcus mucilaginosus</name>
    <dbReference type="NCBI Taxonomy" id="680646"/>
    <lineage>
        <taxon>Bacteria</taxon>
        <taxon>Bacillati</taxon>
        <taxon>Actinomycetota</taxon>
        <taxon>Actinomycetes</taxon>
        <taxon>Micrococcales</taxon>
        <taxon>Micrococcaceae</taxon>
        <taxon>Rothia</taxon>
    </lineage>
</organism>
<dbReference type="KEGG" id="rmu:RMDY18_01920"/>
<dbReference type="HOGENOM" id="CLU_343524_0_0_11"/>
<reference evidence="3 4" key="2">
    <citation type="journal article" date="2010" name="J Osaka Dent Univ">
        <title>Isolation and identification of Rothia mucilaginosa from persistent apical periodontitis lesions.</title>
        <authorList>
            <person name="Yamane K."/>
            <person name="Yoshida M."/>
            <person name="Fujihira T."/>
            <person name="Baba T."/>
            <person name="Tsuji N."/>
            <person name="Hayashi H."/>
            <person name="Sugimori C."/>
            <person name="Yamanaka T."/>
            <person name="Mashimo C."/>
            <person name="Nambu T."/>
            <person name="Kawai H."/>
            <person name="Fukushima H."/>
        </authorList>
    </citation>
    <scope>NUCLEOTIDE SEQUENCE [LARGE SCALE GENOMIC DNA]</scope>
    <source>
        <strain evidence="3 4">DY-18</strain>
    </source>
</reference>
<feature type="coiled-coil region" evidence="1">
    <location>
        <begin position="293"/>
        <end position="320"/>
    </location>
</feature>
<dbReference type="AlphaFoldDB" id="D2NQU8"/>
<evidence type="ECO:0000313" key="4">
    <source>
        <dbReference type="Proteomes" id="UP000001883"/>
    </source>
</evidence>
<keyword evidence="1" id="KW-0175">Coiled coil</keyword>
<proteinExistence type="predicted"/>
<feature type="region of interest" description="Disordered" evidence="2">
    <location>
        <begin position="391"/>
        <end position="410"/>
    </location>
</feature>
<reference evidence="4" key="1">
    <citation type="submission" date="2009-07" db="EMBL/GenBank/DDBJ databases">
        <title>Complete genome sequence of Rothia mucilaginosa DJ.</title>
        <authorList>
            <person name="Yamane K."/>
            <person name="Nambu T."/>
            <person name="Mashimo C."/>
            <person name="Sugimori C."/>
            <person name="Yamanaka T."/>
            <person name="Leung K."/>
            <person name="Fukushima H."/>
        </authorList>
    </citation>
    <scope>NUCLEOTIDE SEQUENCE [LARGE SCALE GENOMIC DNA]</scope>
    <source>
        <strain evidence="4">DY-18</strain>
    </source>
</reference>
<dbReference type="STRING" id="680646.RMDY18_01920"/>
<feature type="region of interest" description="Disordered" evidence="2">
    <location>
        <begin position="120"/>
        <end position="204"/>
    </location>
</feature>
<feature type="compositionally biased region" description="Low complexity" evidence="2">
    <location>
        <begin position="120"/>
        <end position="133"/>
    </location>
</feature>
<evidence type="ECO:0000313" key="3">
    <source>
        <dbReference type="EMBL" id="BAI64024.1"/>
    </source>
</evidence>
<feature type="compositionally biased region" description="Basic and acidic residues" evidence="2">
    <location>
        <begin position="187"/>
        <end position="197"/>
    </location>
</feature>
<feature type="compositionally biased region" description="Basic and acidic residues" evidence="2">
    <location>
        <begin position="136"/>
        <end position="160"/>
    </location>
</feature>
<gene>
    <name evidence="3" type="ordered locus">RMDY18_01920</name>
</gene>
<reference evidence="3 4" key="3">
    <citation type="journal article" date="2010" name="Sequencing">
        <title>Complete Genome Sequence of Rothia mucilaginosa DY-18: A Clinical Isolate with Dense Meshwork-Like Structures from a Persistent Apical Periodontitis Lesion.</title>
        <authorList>
            <person name="Yamane K."/>
            <person name="Nambu T."/>
            <person name="Yamanaka T."/>
            <person name="Mashimo C."/>
            <person name="Sugimori C."/>
            <person name="Leung K.-P."/>
            <person name="Fukushima H."/>
        </authorList>
    </citation>
    <scope>NUCLEOTIDE SEQUENCE [LARGE SCALE GENOMIC DNA]</scope>
    <source>
        <strain evidence="3 4">DY-18</strain>
    </source>
</reference>